<keyword evidence="3" id="KW-0547">Nucleotide-binding</keyword>
<accession>Q17DI4</accession>
<evidence type="ECO:0000256" key="2">
    <source>
        <dbReference type="ARBA" id="ARBA00022679"/>
    </source>
</evidence>
<dbReference type="PhylomeDB" id="Q17DI4"/>
<reference evidence="7" key="2">
    <citation type="journal article" date="2007" name="Science">
        <title>Genome sequence of Aedes aegypti, a major arbovirus vector.</title>
        <authorList>
            <person name="Nene V."/>
            <person name="Wortman J.R."/>
            <person name="Lawson D."/>
            <person name="Haas B."/>
            <person name="Kodira C."/>
            <person name="Tu Z.J."/>
            <person name="Loftus B."/>
            <person name="Xi Z."/>
            <person name="Megy K."/>
            <person name="Grabherr M."/>
            <person name="Ren Q."/>
            <person name="Zdobnov E.M."/>
            <person name="Lobo N.F."/>
            <person name="Campbell K.S."/>
            <person name="Brown S.E."/>
            <person name="Bonaldo M.F."/>
            <person name="Zhu J."/>
            <person name="Sinkins S.P."/>
            <person name="Hogenkamp D.G."/>
            <person name="Amedeo P."/>
            <person name="Arensburger P."/>
            <person name="Atkinson P.W."/>
            <person name="Bidwell S."/>
            <person name="Biedler J."/>
            <person name="Birney E."/>
            <person name="Bruggner R.V."/>
            <person name="Costas J."/>
            <person name="Coy M.R."/>
            <person name="Crabtree J."/>
            <person name="Crawford M."/>
            <person name="Debruyn B."/>
            <person name="Decaprio D."/>
            <person name="Eiglmeier K."/>
            <person name="Eisenstadt E."/>
            <person name="El-Dorry H."/>
            <person name="Gelbart W.M."/>
            <person name="Gomes S.L."/>
            <person name="Hammond M."/>
            <person name="Hannick L.I."/>
            <person name="Hogan J.R."/>
            <person name="Holmes M.H."/>
            <person name="Jaffe D."/>
            <person name="Johnston J.S."/>
            <person name="Kennedy R.C."/>
            <person name="Koo H."/>
            <person name="Kravitz S."/>
            <person name="Kriventseva E.V."/>
            <person name="Kulp D."/>
            <person name="Labutti K."/>
            <person name="Lee E."/>
            <person name="Li S."/>
            <person name="Lovin D.D."/>
            <person name="Mao C."/>
            <person name="Mauceli E."/>
            <person name="Menck C.F."/>
            <person name="Miller J.R."/>
            <person name="Montgomery P."/>
            <person name="Mori A."/>
            <person name="Nascimento A.L."/>
            <person name="Naveira H.F."/>
            <person name="Nusbaum C."/>
            <person name="O'leary S."/>
            <person name="Orvis J."/>
            <person name="Pertea M."/>
            <person name="Quesneville H."/>
            <person name="Reidenbach K.R."/>
            <person name="Rogers Y.H."/>
            <person name="Roth C.W."/>
            <person name="Schneider J.R."/>
            <person name="Schatz M."/>
            <person name="Shumway M."/>
            <person name="Stanke M."/>
            <person name="Stinson E.O."/>
            <person name="Tubio J.M."/>
            <person name="Vanzee J.P."/>
            <person name="Verjovski-Almeida S."/>
            <person name="Werner D."/>
            <person name="White O."/>
            <person name="Wyder S."/>
            <person name="Zeng Q."/>
            <person name="Zhao Q."/>
            <person name="Zhao Y."/>
            <person name="Hill C.A."/>
            <person name="Raikhel A.S."/>
            <person name="Soares M.B."/>
            <person name="Knudson D.L."/>
            <person name="Lee N.H."/>
            <person name="Galagan J."/>
            <person name="Salzberg S.L."/>
            <person name="Paulsen I.T."/>
            <person name="Dimopoulos G."/>
            <person name="Collins F.H."/>
            <person name="Birren B."/>
            <person name="Fraser-Liggett C.M."/>
            <person name="Severson D.W."/>
        </authorList>
    </citation>
    <scope>NUCLEOTIDE SEQUENCE [LARGE SCALE GENOMIC DNA]</scope>
    <source>
        <strain evidence="7">Liverpool</strain>
    </source>
</reference>
<dbReference type="Gene3D" id="3.30.200.20">
    <property type="entry name" value="Phosphorylase Kinase, domain 1"/>
    <property type="match status" value="1"/>
</dbReference>
<dbReference type="InterPro" id="IPR000719">
    <property type="entry name" value="Prot_kinase_dom"/>
</dbReference>
<dbReference type="HOGENOM" id="CLU_000288_63_32_1"/>
<dbReference type="GO" id="GO:0001664">
    <property type="term" value="F:G protein-coupled receptor binding"/>
    <property type="evidence" value="ECO:0007669"/>
    <property type="project" value="TreeGrafter"/>
</dbReference>
<evidence type="ECO:0000256" key="3">
    <source>
        <dbReference type="ARBA" id="ARBA00022741"/>
    </source>
</evidence>
<reference evidence="7" key="3">
    <citation type="submission" date="2012-09" db="EMBL/GenBank/DDBJ databases">
        <authorList>
            <consortium name="VectorBase"/>
        </authorList>
    </citation>
    <scope>NUCLEOTIDE SEQUENCE</scope>
    <source>
        <strain evidence="7">Liverpool</strain>
    </source>
</reference>
<dbReference type="PANTHER" id="PTHR24355">
    <property type="entry name" value="G PROTEIN-COUPLED RECEPTOR KINASE/RIBOSOMAL PROTEIN S6 KINASE"/>
    <property type="match status" value="1"/>
</dbReference>
<dbReference type="GO" id="GO:0009966">
    <property type="term" value="P:regulation of signal transduction"/>
    <property type="evidence" value="ECO:0007669"/>
    <property type="project" value="TreeGrafter"/>
</dbReference>
<sequence length="141" mass="16011">MTFLSNARRVAANFDFEQHIRTVCIMVCIVQKRDNGNLFAMKYVSRSACIGRGALGGVLKEVELLASLEHPFLVNLWFSFQDEEDLFMVCDLLAGGDLRYHLNHQVEFSEASVALLVCEIGSALDYLQKQRVVHRLVVKFD</sequence>
<keyword evidence="4" id="KW-0418">Kinase</keyword>
<feature type="domain" description="Protein kinase" evidence="6">
    <location>
        <begin position="1"/>
        <end position="141"/>
    </location>
</feature>
<evidence type="ECO:0000256" key="4">
    <source>
        <dbReference type="ARBA" id="ARBA00022777"/>
    </source>
</evidence>
<evidence type="ECO:0000256" key="5">
    <source>
        <dbReference type="ARBA" id="ARBA00022840"/>
    </source>
</evidence>
<dbReference type="Proteomes" id="UP000682892">
    <property type="component" value="Chromosome 3"/>
</dbReference>
<dbReference type="OMA" id="YVSRNVC"/>
<dbReference type="PaxDb" id="7159-AAEL004217-PA"/>
<protein>
    <submittedName>
        <fullName evidence="7">AAEL004217-PA</fullName>
    </submittedName>
</protein>
<organism evidence="7 8">
    <name type="scientific">Aedes aegypti</name>
    <name type="common">Yellowfever mosquito</name>
    <name type="synonym">Culex aegypti</name>
    <dbReference type="NCBI Taxonomy" id="7159"/>
    <lineage>
        <taxon>Eukaryota</taxon>
        <taxon>Metazoa</taxon>
        <taxon>Ecdysozoa</taxon>
        <taxon>Arthropoda</taxon>
        <taxon>Hexapoda</taxon>
        <taxon>Insecta</taxon>
        <taxon>Pterygota</taxon>
        <taxon>Neoptera</taxon>
        <taxon>Endopterygota</taxon>
        <taxon>Diptera</taxon>
        <taxon>Nematocera</taxon>
        <taxon>Culicoidea</taxon>
        <taxon>Culicidae</taxon>
        <taxon>Culicinae</taxon>
        <taxon>Aedini</taxon>
        <taxon>Aedes</taxon>
        <taxon>Stegomyia</taxon>
    </lineage>
</organism>
<keyword evidence="2" id="KW-0808">Transferase</keyword>
<dbReference type="VEuPathDB" id="VectorBase:AAEL004217"/>
<name>Q17DI4_AEDAE</name>
<dbReference type="InterPro" id="IPR011009">
    <property type="entry name" value="Kinase-like_dom_sf"/>
</dbReference>
<dbReference type="Pfam" id="PF00069">
    <property type="entry name" value="Pkinase"/>
    <property type="match status" value="1"/>
</dbReference>
<keyword evidence="5" id="KW-0067">ATP-binding</keyword>
<dbReference type="Gene3D" id="1.10.510.10">
    <property type="entry name" value="Transferase(Phosphotransferase) domain 1"/>
    <property type="match status" value="1"/>
</dbReference>
<dbReference type="AlphaFoldDB" id="Q17DI4"/>
<dbReference type="GO" id="GO:0005524">
    <property type="term" value="F:ATP binding"/>
    <property type="evidence" value="ECO:0007669"/>
    <property type="project" value="UniProtKB-KW"/>
</dbReference>
<dbReference type="STRING" id="7159.Q17DI4"/>
<dbReference type="SMART" id="SM00220">
    <property type="entry name" value="S_TKc"/>
    <property type="match status" value="1"/>
</dbReference>
<evidence type="ECO:0000313" key="7">
    <source>
        <dbReference type="EMBL" id="EAT44400.1"/>
    </source>
</evidence>
<dbReference type="PANTHER" id="PTHR24355:SF30">
    <property type="entry name" value="SERINE_THREONINE-PROTEIN KINASE 32B ISOFORM X1"/>
    <property type="match status" value="1"/>
</dbReference>
<dbReference type="PROSITE" id="PS50011">
    <property type="entry name" value="PROTEIN_KINASE_DOM"/>
    <property type="match status" value="1"/>
</dbReference>
<gene>
    <name evidence="7" type="ORF">AaeL_AAEL004217</name>
</gene>
<dbReference type="EMBL" id="CH477295">
    <property type="protein sequence ID" value="EAT44400.1"/>
    <property type="molecule type" value="Genomic_DNA"/>
</dbReference>
<evidence type="ECO:0000259" key="6">
    <source>
        <dbReference type="PROSITE" id="PS50011"/>
    </source>
</evidence>
<keyword evidence="1" id="KW-0723">Serine/threonine-protein kinase</keyword>
<evidence type="ECO:0000256" key="1">
    <source>
        <dbReference type="ARBA" id="ARBA00022527"/>
    </source>
</evidence>
<dbReference type="SUPFAM" id="SSF56112">
    <property type="entry name" value="Protein kinase-like (PK-like)"/>
    <property type="match status" value="1"/>
</dbReference>
<proteinExistence type="predicted"/>
<reference evidence="7" key="1">
    <citation type="submission" date="2005-10" db="EMBL/GenBank/DDBJ databases">
        <authorList>
            <person name="Loftus B.J."/>
            <person name="Nene V.M."/>
            <person name="Hannick L.I."/>
            <person name="Bidwell S."/>
            <person name="Haas B."/>
            <person name="Amedeo P."/>
            <person name="Orvis J."/>
            <person name="Wortman J.R."/>
            <person name="White O.R."/>
            <person name="Salzberg S."/>
            <person name="Shumway M."/>
            <person name="Koo H."/>
            <person name="Zhao Y."/>
            <person name="Holmes M."/>
            <person name="Miller J."/>
            <person name="Schatz M."/>
            <person name="Pop M."/>
            <person name="Pai G."/>
            <person name="Utterback T."/>
            <person name="Rogers Y.-H."/>
            <person name="Kravitz S."/>
            <person name="Fraser C.M."/>
        </authorList>
    </citation>
    <scope>NUCLEOTIDE SEQUENCE</scope>
    <source>
        <strain evidence="7">Liverpool</strain>
    </source>
</reference>
<dbReference type="GO" id="GO:0007186">
    <property type="term" value="P:G protein-coupled receptor signaling pathway"/>
    <property type="evidence" value="ECO:0007669"/>
    <property type="project" value="TreeGrafter"/>
</dbReference>
<dbReference type="eggNOG" id="KOG0598">
    <property type="taxonomic scope" value="Eukaryota"/>
</dbReference>
<evidence type="ECO:0000313" key="8">
    <source>
        <dbReference type="Proteomes" id="UP000682892"/>
    </source>
</evidence>
<dbReference type="GO" id="GO:0004703">
    <property type="term" value="F:G protein-coupled receptor kinase activity"/>
    <property type="evidence" value="ECO:0007669"/>
    <property type="project" value="TreeGrafter"/>
</dbReference>